<evidence type="ECO:0000259" key="5">
    <source>
        <dbReference type="Pfam" id="PF04542"/>
    </source>
</evidence>
<proteinExistence type="inferred from homology"/>
<feature type="domain" description="RNA polymerase sigma-70 region 2" evidence="5">
    <location>
        <begin position="49"/>
        <end position="116"/>
    </location>
</feature>
<evidence type="ECO:0000313" key="8">
    <source>
        <dbReference type="Proteomes" id="UP000199603"/>
    </source>
</evidence>
<protein>
    <submittedName>
        <fullName evidence="7">RNA polymerase sigma-70 factor, ECF subfamily</fullName>
    </submittedName>
</protein>
<keyword evidence="8" id="KW-1185">Reference proteome</keyword>
<accession>A0A1G6WAG2</accession>
<gene>
    <name evidence="7" type="ORF">SAMN04488509_104211</name>
</gene>
<dbReference type="InterPro" id="IPR014284">
    <property type="entry name" value="RNA_pol_sigma-70_dom"/>
</dbReference>
<dbReference type="GO" id="GO:0016987">
    <property type="term" value="F:sigma factor activity"/>
    <property type="evidence" value="ECO:0007669"/>
    <property type="project" value="UniProtKB-KW"/>
</dbReference>
<feature type="domain" description="RNA polymerase sigma factor 70 region 4 type 2" evidence="6">
    <location>
        <begin position="143"/>
        <end position="194"/>
    </location>
</feature>
<dbReference type="OrthoDB" id="9780326at2"/>
<evidence type="ECO:0000256" key="2">
    <source>
        <dbReference type="ARBA" id="ARBA00023015"/>
    </source>
</evidence>
<dbReference type="STRING" id="265719.SAMN04488509_104211"/>
<dbReference type="InterPro" id="IPR036388">
    <property type="entry name" value="WH-like_DNA-bd_sf"/>
</dbReference>
<dbReference type="Pfam" id="PF04542">
    <property type="entry name" value="Sigma70_r2"/>
    <property type="match status" value="1"/>
</dbReference>
<dbReference type="InterPro" id="IPR039425">
    <property type="entry name" value="RNA_pol_sigma-70-like"/>
</dbReference>
<dbReference type="Gene3D" id="1.10.10.10">
    <property type="entry name" value="Winged helix-like DNA-binding domain superfamily/Winged helix DNA-binding domain"/>
    <property type="match status" value="1"/>
</dbReference>
<dbReference type="SUPFAM" id="SSF88946">
    <property type="entry name" value="Sigma2 domain of RNA polymerase sigma factors"/>
    <property type="match status" value="1"/>
</dbReference>
<dbReference type="Pfam" id="PF08281">
    <property type="entry name" value="Sigma70_r4_2"/>
    <property type="match status" value="1"/>
</dbReference>
<dbReference type="InterPro" id="IPR013249">
    <property type="entry name" value="RNA_pol_sigma70_r4_t2"/>
</dbReference>
<dbReference type="InterPro" id="IPR013325">
    <property type="entry name" value="RNA_pol_sigma_r2"/>
</dbReference>
<keyword evidence="3" id="KW-0731">Sigma factor</keyword>
<dbReference type="Proteomes" id="UP000199603">
    <property type="component" value="Unassembled WGS sequence"/>
</dbReference>
<dbReference type="AlphaFoldDB" id="A0A1G6WAG2"/>
<dbReference type="PANTHER" id="PTHR43133">
    <property type="entry name" value="RNA POLYMERASE ECF-TYPE SIGMA FACTO"/>
    <property type="match status" value="1"/>
</dbReference>
<dbReference type="Gene3D" id="1.10.1740.10">
    <property type="match status" value="1"/>
</dbReference>
<organism evidence="7 8">
    <name type="scientific">Aquimonas voraii</name>
    <dbReference type="NCBI Taxonomy" id="265719"/>
    <lineage>
        <taxon>Bacteria</taxon>
        <taxon>Pseudomonadati</taxon>
        <taxon>Pseudomonadota</taxon>
        <taxon>Gammaproteobacteria</taxon>
        <taxon>Lysobacterales</taxon>
        <taxon>Lysobacteraceae</taxon>
        <taxon>Aquimonas</taxon>
    </lineage>
</organism>
<dbReference type="RefSeq" id="WP_091241999.1">
    <property type="nucleotide sequence ID" value="NZ_FNAG01000004.1"/>
</dbReference>
<keyword evidence="2" id="KW-0805">Transcription regulation</keyword>
<dbReference type="CDD" id="cd06171">
    <property type="entry name" value="Sigma70_r4"/>
    <property type="match status" value="1"/>
</dbReference>
<evidence type="ECO:0000256" key="4">
    <source>
        <dbReference type="ARBA" id="ARBA00023163"/>
    </source>
</evidence>
<evidence type="ECO:0000313" key="7">
    <source>
        <dbReference type="EMBL" id="SDD62769.1"/>
    </source>
</evidence>
<dbReference type="SUPFAM" id="SSF88659">
    <property type="entry name" value="Sigma3 and sigma4 domains of RNA polymerase sigma factors"/>
    <property type="match status" value="1"/>
</dbReference>
<dbReference type="PANTHER" id="PTHR43133:SF46">
    <property type="entry name" value="RNA POLYMERASE SIGMA-70 FACTOR ECF SUBFAMILY"/>
    <property type="match status" value="1"/>
</dbReference>
<sequence length="202" mass="22174">MLNATLPLPDAIDVTDATAPEADECAPSDPLATLARRAARGDVRAFEALYRAEHRRIYAAVWRLVGGHEARAEELTQDAFVRAWKALPGFRFEAPVGAWLHRLAVNTALMDLRARRDAEDLEVDDSTLSLQAAPRQAQEHQIDLQAAILKLPARARAVLVLHDIEGLTHEEIGDSLGIAPGSCKAHLHRARQHLRRALGDTA</sequence>
<keyword evidence="4" id="KW-0804">Transcription</keyword>
<reference evidence="7 8" key="1">
    <citation type="submission" date="2016-10" db="EMBL/GenBank/DDBJ databases">
        <authorList>
            <person name="de Groot N.N."/>
        </authorList>
    </citation>
    <scope>NUCLEOTIDE SEQUENCE [LARGE SCALE GENOMIC DNA]</scope>
    <source>
        <strain evidence="7 8">DSM 16957</strain>
    </source>
</reference>
<dbReference type="NCBIfam" id="TIGR02937">
    <property type="entry name" value="sigma70-ECF"/>
    <property type="match status" value="1"/>
</dbReference>
<dbReference type="GO" id="GO:0003677">
    <property type="term" value="F:DNA binding"/>
    <property type="evidence" value="ECO:0007669"/>
    <property type="project" value="InterPro"/>
</dbReference>
<comment type="similarity">
    <text evidence="1">Belongs to the sigma-70 factor family. ECF subfamily.</text>
</comment>
<name>A0A1G6WAG2_9GAMM</name>
<evidence type="ECO:0000256" key="3">
    <source>
        <dbReference type="ARBA" id="ARBA00023082"/>
    </source>
</evidence>
<evidence type="ECO:0000259" key="6">
    <source>
        <dbReference type="Pfam" id="PF08281"/>
    </source>
</evidence>
<dbReference type="EMBL" id="FNAG01000004">
    <property type="protein sequence ID" value="SDD62769.1"/>
    <property type="molecule type" value="Genomic_DNA"/>
</dbReference>
<evidence type="ECO:0000256" key="1">
    <source>
        <dbReference type="ARBA" id="ARBA00010641"/>
    </source>
</evidence>
<dbReference type="InterPro" id="IPR007627">
    <property type="entry name" value="RNA_pol_sigma70_r2"/>
</dbReference>
<dbReference type="GO" id="GO:0006352">
    <property type="term" value="P:DNA-templated transcription initiation"/>
    <property type="evidence" value="ECO:0007669"/>
    <property type="project" value="InterPro"/>
</dbReference>
<dbReference type="InterPro" id="IPR013324">
    <property type="entry name" value="RNA_pol_sigma_r3/r4-like"/>
</dbReference>